<keyword evidence="1" id="KW-1133">Transmembrane helix</keyword>
<evidence type="ECO:0000256" key="1">
    <source>
        <dbReference type="SAM" id="Phobius"/>
    </source>
</evidence>
<keyword evidence="1" id="KW-0812">Transmembrane</keyword>
<evidence type="ECO:0000313" key="2">
    <source>
        <dbReference type="EMBL" id="PHH60044.1"/>
    </source>
</evidence>
<keyword evidence="1" id="KW-0472">Membrane</keyword>
<accession>A0A2C5XZA9</accession>
<comment type="caution">
    <text evidence="2">The sequence shown here is derived from an EMBL/GenBank/DDBJ whole genome shotgun (WGS) entry which is preliminary data.</text>
</comment>
<dbReference type="GO" id="GO:0046921">
    <property type="term" value="F:alpha-(1-&gt;6)-fucosyltransferase activity"/>
    <property type="evidence" value="ECO:0007669"/>
    <property type="project" value="TreeGrafter"/>
</dbReference>
<dbReference type="OrthoDB" id="2392789at2759"/>
<dbReference type="AlphaFoldDB" id="A0A2C5XZA9"/>
<sequence length="581" mass="64209">MPQPNVMVAPTRINLRRTASYNSQDRSSRPLSATSARFSFNHLLFSPPPSPGLPVLVKPPRRRSSQILNARPSRLLRRLLLLVGFGLLVYLVAPTVGSHGAMPYFSHNAQFEMVEQDTIPDFPTPIVVSDSRRRPRWTVSIPHHLDFPLSIHDYAGMHSRCREVSAHARDLDHKALLAHDDPDAYFMDIDEAQASRLLAAGPSRTGRFVGLDWESLAGKPQCSSSLTFVLETADAGLGGSLLTMWILYALAQEQARAFFIDDTRWAYGNYTQVFEAPPSANCRPPPRHHMVPCPAQARHVVVSSVTASKMLPSLLGKHVGAKGLDGSQAHLLQLAHTGYQALFRLTPDDQEYVTQRIQELQAKSRAMDAAAPIIGVHVRRGDVHPLEYQYRDTYIPAEVFTSRIQHVVDAHYQSGPAPGAGQRAVTVLASDDPLVHKEPAFANALAAQQRIRLASRDAVDHQQASLDPHTLHRFREEAQSWEGGFFALMFWNLGAHRKSNAADRPEPAQSPSEQTLGLRSLVARAYAMDLAVLAGASDYVVCAVSATGCRLLGVMMGWERAITRGNWINVDGEYGWSGLMW</sequence>
<keyword evidence="3" id="KW-1185">Reference proteome</keyword>
<feature type="transmembrane region" description="Helical" evidence="1">
    <location>
        <begin position="75"/>
        <end position="93"/>
    </location>
</feature>
<evidence type="ECO:0000313" key="3">
    <source>
        <dbReference type="Proteomes" id="UP000226192"/>
    </source>
</evidence>
<dbReference type="PANTHER" id="PTHR13132:SF29">
    <property type="entry name" value="ALPHA-(1,6)-FUCOSYLTRANSFERASE"/>
    <property type="match status" value="1"/>
</dbReference>
<organism evidence="2 3">
    <name type="scientific">Ophiocordyceps australis</name>
    <dbReference type="NCBI Taxonomy" id="1399860"/>
    <lineage>
        <taxon>Eukaryota</taxon>
        <taxon>Fungi</taxon>
        <taxon>Dikarya</taxon>
        <taxon>Ascomycota</taxon>
        <taxon>Pezizomycotina</taxon>
        <taxon>Sordariomycetes</taxon>
        <taxon>Hypocreomycetidae</taxon>
        <taxon>Hypocreales</taxon>
        <taxon>Ophiocordycipitaceae</taxon>
        <taxon>Ophiocordyceps</taxon>
    </lineage>
</organism>
<name>A0A2C5XZA9_9HYPO</name>
<reference evidence="2 3" key="1">
    <citation type="submission" date="2017-06" db="EMBL/GenBank/DDBJ databases">
        <title>Ant-infecting Ophiocordyceps genomes reveal a high diversity of potential behavioral manipulation genes and a possible major role for enterotoxins.</title>
        <authorList>
            <person name="De Bekker C."/>
            <person name="Evans H.C."/>
            <person name="Brachmann A."/>
            <person name="Hughes D.P."/>
        </authorList>
    </citation>
    <scope>NUCLEOTIDE SEQUENCE [LARGE SCALE GENOMIC DNA]</scope>
    <source>
        <strain evidence="2 3">Map64</strain>
    </source>
</reference>
<protein>
    <submittedName>
        <fullName evidence="2">Uncharacterized protein</fullName>
    </submittedName>
</protein>
<gene>
    <name evidence="2" type="ORF">CDD81_2173</name>
</gene>
<proteinExistence type="predicted"/>
<dbReference type="GO" id="GO:0006487">
    <property type="term" value="P:protein N-linked glycosylation"/>
    <property type="evidence" value="ECO:0007669"/>
    <property type="project" value="TreeGrafter"/>
</dbReference>
<dbReference type="PANTHER" id="PTHR13132">
    <property type="entry name" value="ALPHA- 1,6 -FUCOSYLTRANSFERASE"/>
    <property type="match status" value="1"/>
</dbReference>
<dbReference type="EMBL" id="NJET01000166">
    <property type="protein sequence ID" value="PHH60044.1"/>
    <property type="molecule type" value="Genomic_DNA"/>
</dbReference>
<dbReference type="Proteomes" id="UP000226192">
    <property type="component" value="Unassembled WGS sequence"/>
</dbReference>